<dbReference type="GO" id="GO:0071555">
    <property type="term" value="P:cell wall organization"/>
    <property type="evidence" value="ECO:0007669"/>
    <property type="project" value="UniProtKB-KW"/>
</dbReference>
<feature type="transmembrane region" description="Helical" evidence="14">
    <location>
        <begin position="240"/>
        <end position="257"/>
    </location>
</feature>
<dbReference type="InterPro" id="IPR003824">
    <property type="entry name" value="UppP"/>
</dbReference>
<keyword evidence="14" id="KW-0961">Cell wall biogenesis/degradation</keyword>
<dbReference type="PANTHER" id="PTHR30622:SF3">
    <property type="entry name" value="UNDECAPRENYL-DIPHOSPHATASE"/>
    <property type="match status" value="1"/>
</dbReference>
<keyword evidence="10 14" id="KW-0046">Antibiotic resistance</keyword>
<evidence type="ECO:0000256" key="2">
    <source>
        <dbReference type="ARBA" id="ARBA00010621"/>
    </source>
</evidence>
<gene>
    <name evidence="14" type="primary">uppP</name>
    <name evidence="15" type="ORF">COU86_03210</name>
</gene>
<evidence type="ECO:0000313" key="15">
    <source>
        <dbReference type="EMBL" id="PJE60652.1"/>
    </source>
</evidence>
<keyword evidence="14" id="KW-0573">Peptidoglycan synthesis</keyword>
<dbReference type="Pfam" id="PF02673">
    <property type="entry name" value="BacA"/>
    <property type="match status" value="1"/>
</dbReference>
<comment type="function">
    <text evidence="14">Catalyzes the dephosphorylation of undecaprenyl diphosphate (UPP). Confers resistance to bacitracin.</text>
</comment>
<feature type="transmembrane region" description="Helical" evidence="14">
    <location>
        <begin position="47"/>
        <end position="66"/>
    </location>
</feature>
<dbReference type="AlphaFoldDB" id="A0A2M8KL60"/>
<protein>
    <recommendedName>
        <fullName evidence="4 14">Undecaprenyl-diphosphatase</fullName>
        <ecNumber evidence="3 14">3.6.1.27</ecNumber>
    </recommendedName>
    <alternativeName>
        <fullName evidence="12 14">Bacitracin resistance protein</fullName>
    </alternativeName>
    <alternativeName>
        <fullName evidence="11 14">Undecaprenyl pyrophosphate phosphatase</fullName>
    </alternativeName>
</protein>
<keyword evidence="14" id="KW-0133">Cell shape</keyword>
<feature type="transmembrane region" description="Helical" evidence="14">
    <location>
        <begin position="99"/>
        <end position="122"/>
    </location>
</feature>
<name>A0A2M8KL60_9BACT</name>
<evidence type="ECO:0000256" key="14">
    <source>
        <dbReference type="HAMAP-Rule" id="MF_01006"/>
    </source>
</evidence>
<evidence type="ECO:0000256" key="7">
    <source>
        <dbReference type="ARBA" id="ARBA00022801"/>
    </source>
</evidence>
<organism evidence="15 16">
    <name type="scientific">Candidatus Roizmanbacteria bacterium CG10_big_fil_rev_8_21_14_0_10_36_26</name>
    <dbReference type="NCBI Taxonomy" id="1974851"/>
    <lineage>
        <taxon>Bacteria</taxon>
        <taxon>Candidatus Roizmaniibacteriota</taxon>
    </lineage>
</organism>
<evidence type="ECO:0000256" key="10">
    <source>
        <dbReference type="ARBA" id="ARBA00023251"/>
    </source>
</evidence>
<dbReference type="PANTHER" id="PTHR30622">
    <property type="entry name" value="UNDECAPRENYL-DIPHOSPHATASE"/>
    <property type="match status" value="1"/>
</dbReference>
<keyword evidence="6 14" id="KW-0812">Transmembrane</keyword>
<dbReference type="Proteomes" id="UP000231434">
    <property type="component" value="Unassembled WGS sequence"/>
</dbReference>
<evidence type="ECO:0000256" key="4">
    <source>
        <dbReference type="ARBA" id="ARBA00021581"/>
    </source>
</evidence>
<dbReference type="HAMAP" id="MF_01006">
    <property type="entry name" value="Undec_diphosphatase"/>
    <property type="match status" value="1"/>
</dbReference>
<keyword evidence="9 14" id="KW-0472">Membrane</keyword>
<dbReference type="EC" id="3.6.1.27" evidence="3 14"/>
<proteinExistence type="inferred from homology"/>
<evidence type="ECO:0000256" key="11">
    <source>
        <dbReference type="ARBA" id="ARBA00032707"/>
    </source>
</evidence>
<feature type="transmembrane region" description="Helical" evidence="14">
    <location>
        <begin position="177"/>
        <end position="197"/>
    </location>
</feature>
<evidence type="ECO:0000256" key="3">
    <source>
        <dbReference type="ARBA" id="ARBA00012374"/>
    </source>
</evidence>
<dbReference type="GO" id="GO:0009252">
    <property type="term" value="P:peptidoglycan biosynthetic process"/>
    <property type="evidence" value="ECO:0007669"/>
    <property type="project" value="UniProtKB-KW"/>
</dbReference>
<reference evidence="16" key="1">
    <citation type="submission" date="2017-09" db="EMBL/GenBank/DDBJ databases">
        <title>Depth-based differentiation of microbial function through sediment-hosted aquifers and enrichment of novel symbionts in the deep terrestrial subsurface.</title>
        <authorList>
            <person name="Probst A.J."/>
            <person name="Ladd B."/>
            <person name="Jarett J.K."/>
            <person name="Geller-Mcgrath D.E."/>
            <person name="Sieber C.M.K."/>
            <person name="Emerson J.B."/>
            <person name="Anantharaman K."/>
            <person name="Thomas B.C."/>
            <person name="Malmstrom R."/>
            <person name="Stieglmeier M."/>
            <person name="Klingl A."/>
            <person name="Woyke T."/>
            <person name="Ryan C.M."/>
            <person name="Banfield J.F."/>
        </authorList>
    </citation>
    <scope>NUCLEOTIDE SEQUENCE [LARGE SCALE GENOMIC DNA]</scope>
</reference>
<dbReference type="GO" id="GO:0046677">
    <property type="term" value="P:response to antibiotic"/>
    <property type="evidence" value="ECO:0007669"/>
    <property type="project" value="UniProtKB-UniRule"/>
</dbReference>
<evidence type="ECO:0000256" key="6">
    <source>
        <dbReference type="ARBA" id="ARBA00022692"/>
    </source>
</evidence>
<dbReference type="GO" id="GO:0050380">
    <property type="term" value="F:undecaprenyl-diphosphatase activity"/>
    <property type="evidence" value="ECO:0007669"/>
    <property type="project" value="UniProtKB-UniRule"/>
</dbReference>
<accession>A0A2M8KL60</accession>
<evidence type="ECO:0000256" key="1">
    <source>
        <dbReference type="ARBA" id="ARBA00004651"/>
    </source>
</evidence>
<comment type="subcellular location">
    <subcellularLocation>
        <location evidence="1 14">Cell membrane</location>
        <topology evidence="1 14">Multi-pass membrane protein</topology>
    </subcellularLocation>
</comment>
<evidence type="ECO:0000256" key="8">
    <source>
        <dbReference type="ARBA" id="ARBA00022989"/>
    </source>
</evidence>
<comment type="miscellaneous">
    <text evidence="14">Bacitracin is thought to be involved in the inhibition of peptidoglycan synthesis by sequestering undecaprenyl diphosphate, thereby reducing the pool of lipid carrier available.</text>
</comment>
<evidence type="ECO:0000256" key="12">
    <source>
        <dbReference type="ARBA" id="ARBA00032932"/>
    </source>
</evidence>
<evidence type="ECO:0000256" key="13">
    <source>
        <dbReference type="ARBA" id="ARBA00047594"/>
    </source>
</evidence>
<dbReference type="GO" id="GO:0005886">
    <property type="term" value="C:plasma membrane"/>
    <property type="evidence" value="ECO:0007669"/>
    <property type="project" value="UniProtKB-SubCell"/>
</dbReference>
<feature type="transmembrane region" description="Helical" evidence="14">
    <location>
        <begin position="209"/>
        <end position="228"/>
    </location>
</feature>
<feature type="transmembrane region" description="Helical" evidence="14">
    <location>
        <begin position="143"/>
        <end position="171"/>
    </location>
</feature>
<dbReference type="GO" id="GO:0008360">
    <property type="term" value="P:regulation of cell shape"/>
    <property type="evidence" value="ECO:0007669"/>
    <property type="project" value="UniProtKB-KW"/>
</dbReference>
<keyword evidence="7 14" id="KW-0378">Hydrolase</keyword>
<keyword evidence="8 14" id="KW-1133">Transmembrane helix</keyword>
<dbReference type="EMBL" id="PFEB01000039">
    <property type="protein sequence ID" value="PJE60652.1"/>
    <property type="molecule type" value="Genomic_DNA"/>
</dbReference>
<comment type="catalytic activity">
    <reaction evidence="13 14">
        <text>di-trans,octa-cis-undecaprenyl diphosphate + H2O = di-trans,octa-cis-undecaprenyl phosphate + phosphate + H(+)</text>
        <dbReference type="Rhea" id="RHEA:28094"/>
        <dbReference type="ChEBI" id="CHEBI:15377"/>
        <dbReference type="ChEBI" id="CHEBI:15378"/>
        <dbReference type="ChEBI" id="CHEBI:43474"/>
        <dbReference type="ChEBI" id="CHEBI:58405"/>
        <dbReference type="ChEBI" id="CHEBI:60392"/>
        <dbReference type="EC" id="3.6.1.27"/>
    </reaction>
</comment>
<evidence type="ECO:0000256" key="9">
    <source>
        <dbReference type="ARBA" id="ARBA00023136"/>
    </source>
</evidence>
<evidence type="ECO:0000313" key="16">
    <source>
        <dbReference type="Proteomes" id="UP000231434"/>
    </source>
</evidence>
<evidence type="ECO:0000256" key="5">
    <source>
        <dbReference type="ARBA" id="ARBA00022475"/>
    </source>
</evidence>
<keyword evidence="5 14" id="KW-1003">Cell membrane</keyword>
<sequence length="258" mass="28912">MNLINVLILGIVEGITEFLPISSTAHLILVSRLLNIPQTDFQKFFEVFIQAGAILAVVVIYLRYVLTNKRLMTKVIASFFPTATVGFILYKIIKNIFFVSTYLMGWAFFIIGLGFLLVEYLVKNKKIKLVQSIKRLNYKTAIIIGLVQSLAVVPGASRVGVVLLAMMIMGFRRDESALYSFLLAVPTILAAAAYDLYKSRNLLTASSTNIALLAIGFLVSFVSAYFVVRWFIRYLQNKTLINFGIYRIGLAIILMLSP</sequence>
<comment type="similarity">
    <text evidence="2 14">Belongs to the UppP family.</text>
</comment>
<comment type="caution">
    <text evidence="15">The sequence shown here is derived from an EMBL/GenBank/DDBJ whole genome shotgun (WGS) entry which is preliminary data.</text>
</comment>